<dbReference type="Proteomes" id="UP000063964">
    <property type="component" value="Chromosome"/>
</dbReference>
<feature type="transmembrane region" description="Helical" evidence="7">
    <location>
        <begin position="256"/>
        <end position="280"/>
    </location>
</feature>
<dbReference type="PANTHER" id="PTHR42718">
    <property type="entry name" value="MAJOR FACILITATOR SUPERFAMILY MULTIDRUG TRANSPORTER MFSC"/>
    <property type="match status" value="1"/>
</dbReference>
<feature type="transmembrane region" description="Helical" evidence="7">
    <location>
        <begin position="319"/>
        <end position="337"/>
    </location>
</feature>
<dbReference type="EMBL" id="CP014230">
    <property type="protein sequence ID" value="AMD93865.1"/>
    <property type="molecule type" value="Genomic_DNA"/>
</dbReference>
<dbReference type="GO" id="GO:0022857">
    <property type="term" value="F:transmembrane transporter activity"/>
    <property type="evidence" value="ECO:0007669"/>
    <property type="project" value="InterPro"/>
</dbReference>
<dbReference type="STRING" id="888061.AXF15_12650"/>
<feature type="transmembrane region" description="Helical" evidence="7">
    <location>
        <begin position="392"/>
        <end position="411"/>
    </location>
</feature>
<keyword evidence="6 7" id="KW-0472">Membrane</keyword>
<dbReference type="KEGG" id="doa:AXF15_12650"/>
<keyword evidence="4 7" id="KW-0812">Transmembrane</keyword>
<evidence type="ECO:0000313" key="10">
    <source>
        <dbReference type="Proteomes" id="UP000063964"/>
    </source>
</evidence>
<evidence type="ECO:0000256" key="2">
    <source>
        <dbReference type="ARBA" id="ARBA00022448"/>
    </source>
</evidence>
<gene>
    <name evidence="9" type="ORF">AXF15_12650</name>
</gene>
<feature type="transmembrane region" description="Helical" evidence="7">
    <location>
        <begin position="98"/>
        <end position="119"/>
    </location>
</feature>
<feature type="transmembrane region" description="Helical" evidence="7">
    <location>
        <begin position="44"/>
        <end position="62"/>
    </location>
</feature>
<keyword evidence="2" id="KW-0813">Transport</keyword>
<dbReference type="OrthoDB" id="9812221at2"/>
<feature type="transmembrane region" description="Helical" evidence="7">
    <location>
        <begin position="131"/>
        <end position="153"/>
    </location>
</feature>
<accession>A0A0X8JS20</accession>
<protein>
    <recommendedName>
        <fullName evidence="8">Major facilitator superfamily (MFS) profile domain-containing protein</fullName>
    </recommendedName>
</protein>
<dbReference type="Pfam" id="PF07690">
    <property type="entry name" value="MFS_1"/>
    <property type="match status" value="1"/>
</dbReference>
<feature type="transmembrane region" description="Helical" evidence="7">
    <location>
        <begin position="159"/>
        <end position="177"/>
    </location>
</feature>
<feature type="transmembrane region" description="Helical" evidence="7">
    <location>
        <begin position="197"/>
        <end position="214"/>
    </location>
</feature>
<comment type="subcellular location">
    <subcellularLocation>
        <location evidence="1">Cell membrane</location>
        <topology evidence="1">Multi-pass membrane protein</topology>
    </subcellularLocation>
</comment>
<feature type="transmembrane region" description="Helical" evidence="7">
    <location>
        <begin position="220"/>
        <end position="236"/>
    </location>
</feature>
<evidence type="ECO:0000256" key="6">
    <source>
        <dbReference type="ARBA" id="ARBA00023136"/>
    </source>
</evidence>
<feature type="transmembrane region" description="Helical" evidence="7">
    <location>
        <begin position="349"/>
        <end position="371"/>
    </location>
</feature>
<evidence type="ECO:0000256" key="1">
    <source>
        <dbReference type="ARBA" id="ARBA00004651"/>
    </source>
</evidence>
<proteinExistence type="predicted"/>
<evidence type="ECO:0000313" key="9">
    <source>
        <dbReference type="EMBL" id="AMD93865.1"/>
    </source>
</evidence>
<dbReference type="AlphaFoldDB" id="A0A0X8JS20"/>
<sequence length="454" mass="48089">MKTHSTALAAGSAASFLVPFMMSAVAIAMPVIQTEFSATAVELSWIVGSYILTLAAILLPVGRLSDIIGHKRTFVWGTGAFMCSSLCASLAWSAPALIVLRISQGIGASMILSTGVAIVTESYPLQERGRAMGILVACVYLGLSVGPLVGGFMTDLAGWRSIFFLCLFPGILGWVLARRIRGEWCPAREERFDLPGGLFYALFVICCVGGLTGLSRPERGWPLLAGAALAGTLFFLRSRRAPQPIVELALFRNRTFTLSSLATMINYSGTAALGFLLSLYLQVVKGFSPMQAGMVMVIQPVVQTVLSPLAGILADRIDAAKLASLGMGICGAGLWLLREVRTDTPLWSIGAVLCLMGLGFALFASPNMMVIMGSVEPKHYSIASSLIATMRTFGMSLSIGVTGVVFDFLLHGQPVSVNTIPEFLGSMTLILGICAGLCGLGVLFSLGRIRRAGT</sequence>
<dbReference type="CDD" id="cd17321">
    <property type="entry name" value="MFS_MMR_MDR_like"/>
    <property type="match status" value="1"/>
</dbReference>
<evidence type="ECO:0000259" key="8">
    <source>
        <dbReference type="PROSITE" id="PS50850"/>
    </source>
</evidence>
<dbReference type="InterPro" id="IPR020846">
    <property type="entry name" value="MFS_dom"/>
</dbReference>
<organism evidence="9 10">
    <name type="scientific">Desulfomicrobium orale DSM 12838</name>
    <dbReference type="NCBI Taxonomy" id="888061"/>
    <lineage>
        <taxon>Bacteria</taxon>
        <taxon>Pseudomonadati</taxon>
        <taxon>Thermodesulfobacteriota</taxon>
        <taxon>Desulfovibrionia</taxon>
        <taxon>Desulfovibrionales</taxon>
        <taxon>Desulfomicrobiaceae</taxon>
        <taxon>Desulfomicrobium</taxon>
    </lineage>
</organism>
<feature type="domain" description="Major facilitator superfamily (MFS) profile" evidence="8">
    <location>
        <begin position="7"/>
        <end position="453"/>
    </location>
</feature>
<evidence type="ECO:0000256" key="3">
    <source>
        <dbReference type="ARBA" id="ARBA00022475"/>
    </source>
</evidence>
<dbReference type="InterPro" id="IPR036259">
    <property type="entry name" value="MFS_trans_sf"/>
</dbReference>
<name>A0A0X8JS20_9BACT</name>
<keyword evidence="10" id="KW-1185">Reference proteome</keyword>
<dbReference type="InterPro" id="IPR011701">
    <property type="entry name" value="MFS"/>
</dbReference>
<dbReference type="GO" id="GO:0005886">
    <property type="term" value="C:plasma membrane"/>
    <property type="evidence" value="ECO:0007669"/>
    <property type="project" value="UniProtKB-SubCell"/>
</dbReference>
<evidence type="ECO:0000256" key="7">
    <source>
        <dbReference type="SAM" id="Phobius"/>
    </source>
</evidence>
<dbReference type="RefSeq" id="WP_066608219.1">
    <property type="nucleotide sequence ID" value="NZ_CP014230.1"/>
</dbReference>
<dbReference type="PANTHER" id="PTHR42718:SF46">
    <property type="entry name" value="BLR6921 PROTEIN"/>
    <property type="match status" value="1"/>
</dbReference>
<dbReference type="Gene3D" id="1.20.1720.10">
    <property type="entry name" value="Multidrug resistance protein D"/>
    <property type="match status" value="1"/>
</dbReference>
<dbReference type="SUPFAM" id="SSF103473">
    <property type="entry name" value="MFS general substrate transporter"/>
    <property type="match status" value="1"/>
</dbReference>
<evidence type="ECO:0000256" key="5">
    <source>
        <dbReference type="ARBA" id="ARBA00022989"/>
    </source>
</evidence>
<keyword evidence="3" id="KW-1003">Cell membrane</keyword>
<evidence type="ECO:0000256" key="4">
    <source>
        <dbReference type="ARBA" id="ARBA00022692"/>
    </source>
</evidence>
<dbReference type="Gene3D" id="1.20.1250.20">
    <property type="entry name" value="MFS general substrate transporter like domains"/>
    <property type="match status" value="1"/>
</dbReference>
<feature type="transmembrane region" description="Helical" evidence="7">
    <location>
        <begin position="292"/>
        <end position="312"/>
    </location>
</feature>
<keyword evidence="5 7" id="KW-1133">Transmembrane helix</keyword>
<reference evidence="10" key="1">
    <citation type="submission" date="2016-02" db="EMBL/GenBank/DDBJ databases">
        <authorList>
            <person name="Holder M.E."/>
            <person name="Ajami N.J."/>
            <person name="Petrosino J.F."/>
        </authorList>
    </citation>
    <scope>NUCLEOTIDE SEQUENCE [LARGE SCALE GENOMIC DNA]</scope>
    <source>
        <strain evidence="10">DSM 12838</strain>
    </source>
</reference>
<feature type="transmembrane region" description="Helical" evidence="7">
    <location>
        <begin position="423"/>
        <end position="446"/>
    </location>
</feature>
<dbReference type="PROSITE" id="PS50850">
    <property type="entry name" value="MFS"/>
    <property type="match status" value="1"/>
</dbReference>
<feature type="transmembrane region" description="Helical" evidence="7">
    <location>
        <begin position="74"/>
        <end position="92"/>
    </location>
</feature>